<protein>
    <submittedName>
        <fullName evidence="1">DUF2461 domain-containing protein</fullName>
    </submittedName>
</protein>
<evidence type="ECO:0000313" key="2">
    <source>
        <dbReference type="Proteomes" id="UP000565711"/>
    </source>
</evidence>
<dbReference type="EMBL" id="JAAXOP010000001">
    <property type="protein sequence ID" value="NKY48836.1"/>
    <property type="molecule type" value="Genomic_DNA"/>
</dbReference>
<dbReference type="NCBIfam" id="TIGR02453">
    <property type="entry name" value="TIGR02453 family protein"/>
    <property type="match status" value="1"/>
</dbReference>
<dbReference type="PANTHER" id="PTHR36452">
    <property type="entry name" value="CHROMOSOME 12, WHOLE GENOME SHOTGUN SEQUENCE"/>
    <property type="match status" value="1"/>
</dbReference>
<dbReference type="InterPro" id="IPR015996">
    <property type="entry name" value="UCP028451"/>
</dbReference>
<gene>
    <name evidence="1" type="ORF">HGA08_01250</name>
</gene>
<reference evidence="1 2" key="1">
    <citation type="submission" date="2020-04" db="EMBL/GenBank/DDBJ databases">
        <title>MicrobeNet Type strains.</title>
        <authorList>
            <person name="Nicholson A.C."/>
        </authorList>
    </citation>
    <scope>NUCLEOTIDE SEQUENCE [LARGE SCALE GENOMIC DNA]</scope>
    <source>
        <strain evidence="1 2">JCM 12354</strain>
    </source>
</reference>
<sequence length="211" mass="23602">MSGFDGFPFAGLDFYEDMEADNSKAFWTAHKHVYETSVRAPMTALTAELEEEFGTAKIFRPYRDVRFSKNKTPYKSHQGAFVSVASGAGWYVQIGAPGLFVAGGVYSMTPEQLARLRTTIDTEVRGNELQALLDELTAAGYELGGDKLKTKPKGYSADHPRIELLRHKSLVVRRDFGAPDWLETPRAATEIRDTWRDMRPLVDWLGAVVGH</sequence>
<dbReference type="Pfam" id="PF09365">
    <property type="entry name" value="DUF2461"/>
    <property type="match status" value="1"/>
</dbReference>
<dbReference type="AlphaFoldDB" id="A0A846XPA6"/>
<dbReference type="PIRSF" id="PIRSF028451">
    <property type="entry name" value="UCP028451"/>
    <property type="match status" value="1"/>
</dbReference>
<dbReference type="Proteomes" id="UP000565711">
    <property type="component" value="Unassembled WGS sequence"/>
</dbReference>
<dbReference type="PANTHER" id="PTHR36452:SF1">
    <property type="entry name" value="DUF2461 DOMAIN-CONTAINING PROTEIN"/>
    <property type="match status" value="1"/>
</dbReference>
<organism evidence="1 2">
    <name type="scientific">Nocardia vermiculata</name>
    <dbReference type="NCBI Taxonomy" id="257274"/>
    <lineage>
        <taxon>Bacteria</taxon>
        <taxon>Bacillati</taxon>
        <taxon>Actinomycetota</taxon>
        <taxon>Actinomycetes</taxon>
        <taxon>Mycobacteriales</taxon>
        <taxon>Nocardiaceae</taxon>
        <taxon>Nocardia</taxon>
    </lineage>
</organism>
<comment type="caution">
    <text evidence="1">The sequence shown here is derived from an EMBL/GenBank/DDBJ whole genome shotgun (WGS) entry which is preliminary data.</text>
</comment>
<dbReference type="RefSeq" id="WP_067869934.1">
    <property type="nucleotide sequence ID" value="NZ_JAAXOP010000001.1"/>
</dbReference>
<dbReference type="InterPro" id="IPR012808">
    <property type="entry name" value="CHP02453"/>
</dbReference>
<accession>A0A846XPA6</accession>
<name>A0A846XPA6_9NOCA</name>
<keyword evidence="2" id="KW-1185">Reference proteome</keyword>
<proteinExistence type="predicted"/>
<evidence type="ECO:0000313" key="1">
    <source>
        <dbReference type="EMBL" id="NKY48836.1"/>
    </source>
</evidence>